<proteinExistence type="predicted"/>
<dbReference type="InterPro" id="IPR043129">
    <property type="entry name" value="ATPase_NBD"/>
</dbReference>
<dbReference type="InterPro" id="IPR051805">
    <property type="entry name" value="Dehydratase_Activator_Redct"/>
</dbReference>
<dbReference type="AlphaFoldDB" id="A0A932FZR4"/>
<dbReference type="PANTHER" id="PTHR32329:SF2">
    <property type="entry name" value="BIFUNCTIONAL PROTEIN [INCLUDES 2-HYDROXYACYL-COA DEHYDRATASE (N-TER) AND ITS ACTIVATOR DOMAIN (C_TERM)"/>
    <property type="match status" value="1"/>
</dbReference>
<dbReference type="Proteomes" id="UP000769766">
    <property type="component" value="Unassembled WGS sequence"/>
</dbReference>
<comment type="caution">
    <text evidence="2">The sequence shown here is derived from an EMBL/GenBank/DDBJ whole genome shotgun (WGS) entry which is preliminary data.</text>
</comment>
<dbReference type="EMBL" id="JACPRF010000394">
    <property type="protein sequence ID" value="MBI2877769.1"/>
    <property type="molecule type" value="Genomic_DNA"/>
</dbReference>
<accession>A0A932FZR4</accession>
<dbReference type="Pfam" id="PF01869">
    <property type="entry name" value="BcrAD_BadFG"/>
    <property type="match status" value="1"/>
</dbReference>
<dbReference type="PANTHER" id="PTHR32329">
    <property type="entry name" value="BIFUNCTIONAL PROTEIN [INCLUDES 2-HYDROXYACYL-COA DEHYDRATASE (N-TER) AND ITS ACTIVATOR DOMAIN (C_TERM)-RELATED"/>
    <property type="match status" value="1"/>
</dbReference>
<evidence type="ECO:0000313" key="2">
    <source>
        <dbReference type="EMBL" id="MBI2877769.1"/>
    </source>
</evidence>
<evidence type="ECO:0000313" key="3">
    <source>
        <dbReference type="Proteomes" id="UP000769766"/>
    </source>
</evidence>
<protein>
    <recommendedName>
        <fullName evidence="1">ATPase BadF/BadG/BcrA/BcrD type domain-containing protein</fullName>
    </recommendedName>
</protein>
<dbReference type="InterPro" id="IPR002731">
    <property type="entry name" value="ATPase_BadF"/>
</dbReference>
<feature type="non-terminal residue" evidence="2">
    <location>
        <position position="1"/>
    </location>
</feature>
<reference evidence="2" key="1">
    <citation type="submission" date="2020-07" db="EMBL/GenBank/DDBJ databases">
        <title>Huge and variable diversity of episymbiotic CPR bacteria and DPANN archaea in groundwater ecosystems.</title>
        <authorList>
            <person name="He C.Y."/>
            <person name="Keren R."/>
            <person name="Whittaker M."/>
            <person name="Farag I.F."/>
            <person name="Doudna J."/>
            <person name="Cate J.H.D."/>
            <person name="Banfield J.F."/>
        </authorList>
    </citation>
    <scope>NUCLEOTIDE SEQUENCE</scope>
    <source>
        <strain evidence="2">NC_groundwater_672_Ag_B-0.1um_62_36</strain>
    </source>
</reference>
<dbReference type="SUPFAM" id="SSF53067">
    <property type="entry name" value="Actin-like ATPase domain"/>
    <property type="match status" value="1"/>
</dbReference>
<gene>
    <name evidence="2" type="ORF">HYY20_12920</name>
</gene>
<evidence type="ECO:0000259" key="1">
    <source>
        <dbReference type="Pfam" id="PF01869"/>
    </source>
</evidence>
<sequence>LYVELENLGPLSLKGEKALEVSSQCSVFAEAEITTLMAEKKPIADICAGLNLSVANRLISMLYRVGVESQVIIAGGVSKNVGVVKMIEDKLGMPLASSTVDPQLLGAVGAAIFAGRLLEKRKK</sequence>
<dbReference type="Gene3D" id="3.30.420.40">
    <property type="match status" value="2"/>
</dbReference>
<feature type="domain" description="ATPase BadF/BadG/BcrA/BcrD type" evidence="1">
    <location>
        <begin position="3"/>
        <end position="114"/>
    </location>
</feature>
<name>A0A932FZR4_UNCTE</name>
<organism evidence="2 3">
    <name type="scientific">Tectimicrobiota bacterium</name>
    <dbReference type="NCBI Taxonomy" id="2528274"/>
    <lineage>
        <taxon>Bacteria</taxon>
        <taxon>Pseudomonadati</taxon>
        <taxon>Nitrospinota/Tectimicrobiota group</taxon>
        <taxon>Candidatus Tectimicrobiota</taxon>
    </lineage>
</organism>